<dbReference type="InterPro" id="IPR028098">
    <property type="entry name" value="Glyco_trans_4-like_N"/>
</dbReference>
<dbReference type="Pfam" id="PF13439">
    <property type="entry name" value="Glyco_transf_4"/>
    <property type="match status" value="1"/>
</dbReference>
<dbReference type="PANTHER" id="PTHR12526">
    <property type="entry name" value="GLYCOSYLTRANSFERASE"/>
    <property type="match status" value="1"/>
</dbReference>
<keyword evidence="5" id="KW-1185">Reference proteome</keyword>
<proteinExistence type="predicted"/>
<evidence type="ECO:0000256" key="2">
    <source>
        <dbReference type="ARBA" id="ARBA00022679"/>
    </source>
</evidence>
<dbReference type="Proteomes" id="UP000697995">
    <property type="component" value="Unassembled WGS sequence"/>
</dbReference>
<protein>
    <recommendedName>
        <fullName evidence="3">Glycosyltransferase subfamily 4-like N-terminal domain-containing protein</fullName>
    </recommendedName>
</protein>
<evidence type="ECO:0000313" key="4">
    <source>
        <dbReference type="EMBL" id="MBK1661754.1"/>
    </source>
</evidence>
<evidence type="ECO:0000256" key="1">
    <source>
        <dbReference type="ARBA" id="ARBA00022676"/>
    </source>
</evidence>
<dbReference type="Pfam" id="PF13692">
    <property type="entry name" value="Glyco_trans_1_4"/>
    <property type="match status" value="1"/>
</dbReference>
<name>A0ABS1D4Q8_9PROT</name>
<reference evidence="4 5" key="1">
    <citation type="journal article" date="2020" name="Microorganisms">
        <title>Osmotic Adaptation and Compatible Solute Biosynthesis of Phototrophic Bacteria as Revealed from Genome Analyses.</title>
        <authorList>
            <person name="Imhoff J.F."/>
            <person name="Rahn T."/>
            <person name="Kunzel S."/>
            <person name="Keller A."/>
            <person name="Neulinger S.C."/>
        </authorList>
    </citation>
    <scope>NUCLEOTIDE SEQUENCE [LARGE SCALE GENOMIC DNA]</scope>
    <source>
        <strain evidence="4 5">DSM 15382</strain>
    </source>
</reference>
<dbReference type="PANTHER" id="PTHR12526:SF510">
    <property type="entry name" value="D-INOSITOL 3-PHOSPHATE GLYCOSYLTRANSFERASE"/>
    <property type="match status" value="1"/>
</dbReference>
<accession>A0ABS1D4Q8</accession>
<sequence>MRLLFLCHGHPDLQAGGTEVASLALFRALRRQPRVEGLFLAGVSGLHRPASPGTPFQAIGEAPDELLMRTEAFDRFFVSQTDLYGVGQEFRGLLADLRPDIVHMHHPLLHGVEALQAIRDAHPAARIVLTLHDYYAICANEGLMRTTDGRLCRAASVDACRRCQPERSATEFRLRELHIRGMYRLVDRFVSPSHVLRERHVAWGLPPDSIAVLPNGLPPADPAPHRALPAGGRRDRFAYFGHISPSKGALVALGASALLSQQGVDHGLALHGGTAFQTEAFLGEFAARLAAAPDARHHGAYAREEIAARIAAADWVVVPSVWWENAPLVIQEAFLHRRPVITSGIGGMAEAVRDGVDGLHVPPDDPAALAAMLRRAAEEPGLWQRLVAGIRPPPTPEDAARDHLALYEGLLGRRAARARRAA</sequence>
<keyword evidence="2" id="KW-0808">Transferase</keyword>
<keyword evidence="1" id="KW-0328">Glycosyltransferase</keyword>
<evidence type="ECO:0000259" key="3">
    <source>
        <dbReference type="Pfam" id="PF13439"/>
    </source>
</evidence>
<evidence type="ECO:0000313" key="5">
    <source>
        <dbReference type="Proteomes" id="UP000697995"/>
    </source>
</evidence>
<dbReference type="RefSeq" id="WP_133223124.1">
    <property type="nucleotide sequence ID" value="NZ_NRSG01000364.1"/>
</dbReference>
<dbReference type="CDD" id="cd03823">
    <property type="entry name" value="GT4_ExpE7-like"/>
    <property type="match status" value="1"/>
</dbReference>
<dbReference type="Gene3D" id="3.40.50.2000">
    <property type="entry name" value="Glycogen Phosphorylase B"/>
    <property type="match status" value="2"/>
</dbReference>
<organism evidence="4 5">
    <name type="scientific">Paracraurococcus ruber</name>
    <dbReference type="NCBI Taxonomy" id="77675"/>
    <lineage>
        <taxon>Bacteria</taxon>
        <taxon>Pseudomonadati</taxon>
        <taxon>Pseudomonadota</taxon>
        <taxon>Alphaproteobacteria</taxon>
        <taxon>Acetobacterales</taxon>
        <taxon>Roseomonadaceae</taxon>
        <taxon>Paracraurococcus</taxon>
    </lineage>
</organism>
<comment type="caution">
    <text evidence="4">The sequence shown here is derived from an EMBL/GenBank/DDBJ whole genome shotgun (WGS) entry which is preliminary data.</text>
</comment>
<dbReference type="SUPFAM" id="SSF53756">
    <property type="entry name" value="UDP-Glycosyltransferase/glycogen phosphorylase"/>
    <property type="match status" value="1"/>
</dbReference>
<gene>
    <name evidence="4" type="ORF">CKO45_26500</name>
</gene>
<dbReference type="EMBL" id="NRSG01000364">
    <property type="protein sequence ID" value="MBK1661754.1"/>
    <property type="molecule type" value="Genomic_DNA"/>
</dbReference>
<feature type="domain" description="Glycosyltransferase subfamily 4-like N-terminal" evidence="3">
    <location>
        <begin position="84"/>
        <end position="219"/>
    </location>
</feature>